<sequence>MVVCNTSIVPLAPASCPVTPTAIHPYPPGLCSLNPVNAITCNQRYPTILSTGPILASTPVPCQPGLSTSPVIRYNQASSSSQSTPSSTDTSPDNSNVFTCNVMAPNNGVLTSNLIPCTTTNIVPLTNGLSPVIPYSPQGPPTATILHCSPKLTCNQGTTTSSMSPVVQCNQGIYTCSPALPTSAVVPCTQRVINGTSVLQCTPGVCQFTPTAVLPTGAVEMCPIPPTPILSSNPAVYPITPPLQIPQNVCAATPASPWKQS</sequence>
<dbReference type="OrthoDB" id="10284477at2759"/>
<gene>
    <name evidence="2" type="ORF">X975_20109</name>
</gene>
<evidence type="ECO:0000313" key="3">
    <source>
        <dbReference type="Proteomes" id="UP000054359"/>
    </source>
</evidence>
<evidence type="ECO:0000256" key="1">
    <source>
        <dbReference type="SAM" id="MobiDB-lite"/>
    </source>
</evidence>
<name>A0A087TNK5_STEMI</name>
<protein>
    <submittedName>
        <fullName evidence="2">Uncharacterized protein</fullName>
    </submittedName>
</protein>
<organism evidence="2 3">
    <name type="scientific">Stegodyphus mimosarum</name>
    <name type="common">African social velvet spider</name>
    <dbReference type="NCBI Taxonomy" id="407821"/>
    <lineage>
        <taxon>Eukaryota</taxon>
        <taxon>Metazoa</taxon>
        <taxon>Ecdysozoa</taxon>
        <taxon>Arthropoda</taxon>
        <taxon>Chelicerata</taxon>
        <taxon>Arachnida</taxon>
        <taxon>Araneae</taxon>
        <taxon>Araneomorphae</taxon>
        <taxon>Entelegynae</taxon>
        <taxon>Eresoidea</taxon>
        <taxon>Eresidae</taxon>
        <taxon>Stegodyphus</taxon>
    </lineage>
</organism>
<reference evidence="2 3" key="1">
    <citation type="submission" date="2013-11" db="EMBL/GenBank/DDBJ databases">
        <title>Genome sequencing of Stegodyphus mimosarum.</title>
        <authorList>
            <person name="Bechsgaard J."/>
        </authorList>
    </citation>
    <scope>NUCLEOTIDE SEQUENCE [LARGE SCALE GENOMIC DNA]</scope>
</reference>
<dbReference type="AlphaFoldDB" id="A0A087TNK5"/>
<feature type="compositionally biased region" description="Low complexity" evidence="1">
    <location>
        <begin position="78"/>
        <end position="94"/>
    </location>
</feature>
<evidence type="ECO:0000313" key="2">
    <source>
        <dbReference type="EMBL" id="KFM66694.1"/>
    </source>
</evidence>
<feature type="non-terminal residue" evidence="2">
    <location>
        <position position="261"/>
    </location>
</feature>
<dbReference type="EMBL" id="KK116061">
    <property type="protein sequence ID" value="KFM66694.1"/>
    <property type="molecule type" value="Genomic_DNA"/>
</dbReference>
<feature type="region of interest" description="Disordered" evidence="1">
    <location>
        <begin position="75"/>
        <end position="94"/>
    </location>
</feature>
<accession>A0A087TNK5</accession>
<keyword evidence="3" id="KW-1185">Reference proteome</keyword>
<proteinExistence type="predicted"/>
<dbReference type="Proteomes" id="UP000054359">
    <property type="component" value="Unassembled WGS sequence"/>
</dbReference>